<evidence type="ECO:0000313" key="3">
    <source>
        <dbReference type="Proteomes" id="UP000006727"/>
    </source>
</evidence>
<proteinExistence type="predicted"/>
<sequence length="61" mass="6886">MTVFGINDIVAVIEDIHLNQWLCWIEEIEPPVRSPSTASILQDSSAQLQARVFPFTTSLKE</sequence>
<organism evidence="1">
    <name type="scientific">Physcomitrium patens</name>
    <name type="common">Spreading-leaved earth moss</name>
    <name type="synonym">Physcomitrella patens</name>
    <dbReference type="NCBI Taxonomy" id="3218"/>
    <lineage>
        <taxon>Eukaryota</taxon>
        <taxon>Viridiplantae</taxon>
        <taxon>Streptophyta</taxon>
        <taxon>Embryophyta</taxon>
        <taxon>Bryophyta</taxon>
        <taxon>Bryophytina</taxon>
        <taxon>Bryopsida</taxon>
        <taxon>Funariidae</taxon>
        <taxon>Funariales</taxon>
        <taxon>Funariaceae</taxon>
        <taxon>Physcomitrium</taxon>
    </lineage>
</organism>
<reference evidence="1 3" key="1">
    <citation type="journal article" date="2008" name="Science">
        <title>The Physcomitrella genome reveals evolutionary insights into the conquest of land by plants.</title>
        <authorList>
            <person name="Rensing S."/>
            <person name="Lang D."/>
            <person name="Zimmer A."/>
            <person name="Terry A."/>
            <person name="Salamov A."/>
            <person name="Shapiro H."/>
            <person name="Nishiyama T."/>
            <person name="Perroud P.-F."/>
            <person name="Lindquist E."/>
            <person name="Kamisugi Y."/>
            <person name="Tanahashi T."/>
            <person name="Sakakibara K."/>
            <person name="Fujita T."/>
            <person name="Oishi K."/>
            <person name="Shin-I T."/>
            <person name="Kuroki Y."/>
            <person name="Toyoda A."/>
            <person name="Suzuki Y."/>
            <person name="Hashimoto A."/>
            <person name="Yamaguchi K."/>
            <person name="Sugano A."/>
            <person name="Kohara Y."/>
            <person name="Fujiyama A."/>
            <person name="Anterola A."/>
            <person name="Aoki S."/>
            <person name="Ashton N."/>
            <person name="Barbazuk W.B."/>
            <person name="Barker E."/>
            <person name="Bennetzen J."/>
            <person name="Bezanilla M."/>
            <person name="Blankenship R."/>
            <person name="Cho S.H."/>
            <person name="Dutcher S."/>
            <person name="Estelle M."/>
            <person name="Fawcett J.A."/>
            <person name="Gundlach H."/>
            <person name="Hanada K."/>
            <person name="Heyl A."/>
            <person name="Hicks K.A."/>
            <person name="Hugh J."/>
            <person name="Lohr M."/>
            <person name="Mayer K."/>
            <person name="Melkozernov A."/>
            <person name="Murata T."/>
            <person name="Nelson D."/>
            <person name="Pils B."/>
            <person name="Prigge M."/>
            <person name="Reiss B."/>
            <person name="Renner T."/>
            <person name="Rombauts S."/>
            <person name="Rushton P."/>
            <person name="Sanderfoot A."/>
            <person name="Schween G."/>
            <person name="Shiu S.-H."/>
            <person name="Stueber K."/>
            <person name="Theodoulou F.L."/>
            <person name="Tu H."/>
            <person name="Van de Peer Y."/>
            <person name="Verrier P.J."/>
            <person name="Waters E."/>
            <person name="Wood A."/>
            <person name="Yang L."/>
            <person name="Cove D."/>
            <person name="Cuming A."/>
            <person name="Hasebe M."/>
            <person name="Lucas S."/>
            <person name="Mishler D.B."/>
            <person name="Reski R."/>
            <person name="Grigoriev I."/>
            <person name="Quatrano R.S."/>
            <person name="Boore J.L."/>
        </authorList>
    </citation>
    <scope>NUCLEOTIDE SEQUENCE [LARGE SCALE GENOMIC DNA]</scope>
    <source>
        <strain evidence="2 3">cv. Gransden 2004</strain>
    </source>
</reference>
<dbReference type="InParanoid" id="A0A2K1IFF3"/>
<keyword evidence="3" id="KW-1185">Reference proteome</keyword>
<gene>
    <name evidence="1" type="ORF">PHYPA_028598</name>
</gene>
<dbReference type="EnsemblPlants" id="Pp3c24_4159V3.1">
    <property type="protein sequence ID" value="PAC:32909568.CDS.1"/>
    <property type="gene ID" value="Pp3c24_4159"/>
</dbReference>
<name>A0A2K1IFF3_PHYPA</name>
<accession>A0A2K1IFF3</accession>
<dbReference type="Proteomes" id="UP000006727">
    <property type="component" value="Chromosome 24"/>
</dbReference>
<dbReference type="EMBL" id="ABEU02000024">
    <property type="protein sequence ID" value="PNR28006.1"/>
    <property type="molecule type" value="Genomic_DNA"/>
</dbReference>
<evidence type="ECO:0000313" key="1">
    <source>
        <dbReference type="EMBL" id="PNR28006.1"/>
    </source>
</evidence>
<dbReference type="AlphaFoldDB" id="A0A2K1IFF3"/>
<evidence type="ECO:0000313" key="2">
    <source>
        <dbReference type="EnsemblPlants" id="PAC:32909568.CDS.1"/>
    </source>
</evidence>
<protein>
    <submittedName>
        <fullName evidence="1 2">Uncharacterized protein</fullName>
    </submittedName>
</protein>
<reference evidence="1 3" key="2">
    <citation type="journal article" date="2018" name="Plant J.">
        <title>The Physcomitrella patens chromosome-scale assembly reveals moss genome structure and evolution.</title>
        <authorList>
            <person name="Lang D."/>
            <person name="Ullrich K.K."/>
            <person name="Murat F."/>
            <person name="Fuchs J."/>
            <person name="Jenkins J."/>
            <person name="Haas F.B."/>
            <person name="Piednoel M."/>
            <person name="Gundlach H."/>
            <person name="Van Bel M."/>
            <person name="Meyberg R."/>
            <person name="Vives C."/>
            <person name="Morata J."/>
            <person name="Symeonidi A."/>
            <person name="Hiss M."/>
            <person name="Muchero W."/>
            <person name="Kamisugi Y."/>
            <person name="Saleh O."/>
            <person name="Blanc G."/>
            <person name="Decker E.L."/>
            <person name="van Gessel N."/>
            <person name="Grimwood J."/>
            <person name="Hayes R.D."/>
            <person name="Graham S.W."/>
            <person name="Gunter L.E."/>
            <person name="McDaniel S.F."/>
            <person name="Hoernstein S.N.W."/>
            <person name="Larsson A."/>
            <person name="Li F.W."/>
            <person name="Perroud P.F."/>
            <person name="Phillips J."/>
            <person name="Ranjan P."/>
            <person name="Rokshar D.S."/>
            <person name="Rothfels C.J."/>
            <person name="Schneider L."/>
            <person name="Shu S."/>
            <person name="Stevenson D.W."/>
            <person name="Thummler F."/>
            <person name="Tillich M."/>
            <person name="Villarreal Aguilar J.C."/>
            <person name="Widiez T."/>
            <person name="Wong G.K."/>
            <person name="Wymore A."/>
            <person name="Zhang Y."/>
            <person name="Zimmer A.D."/>
            <person name="Quatrano R.S."/>
            <person name="Mayer K.F.X."/>
            <person name="Goodstein D."/>
            <person name="Casacuberta J.M."/>
            <person name="Vandepoele K."/>
            <person name="Reski R."/>
            <person name="Cuming A.C."/>
            <person name="Tuskan G.A."/>
            <person name="Maumus F."/>
            <person name="Salse J."/>
            <person name="Schmutz J."/>
            <person name="Rensing S.A."/>
        </authorList>
    </citation>
    <scope>NUCLEOTIDE SEQUENCE [LARGE SCALE GENOMIC DNA]</scope>
    <source>
        <strain evidence="2 3">cv. Gransden 2004</strain>
    </source>
</reference>
<reference evidence="2" key="3">
    <citation type="submission" date="2020-12" db="UniProtKB">
        <authorList>
            <consortium name="EnsemblPlants"/>
        </authorList>
    </citation>
    <scope>IDENTIFICATION</scope>
</reference>
<dbReference type="PaxDb" id="3218-PP1S18_80V6.1"/>
<dbReference type="Gramene" id="Pp3c24_4159V3.1">
    <property type="protein sequence ID" value="PAC:32909568.CDS.1"/>
    <property type="gene ID" value="Pp3c24_4159"/>
</dbReference>